<dbReference type="AlphaFoldDB" id="S9TP24"/>
<evidence type="ECO:0000313" key="2">
    <source>
        <dbReference type="EMBL" id="EPY18143.1"/>
    </source>
</evidence>
<evidence type="ECO:0000256" key="1">
    <source>
        <dbReference type="SAM" id="Phobius"/>
    </source>
</evidence>
<proteinExistence type="predicted"/>
<sequence>MHSRCHTLQKGVEQTKGRSVIVFRKFGHKKKVKMNTYNILLPLIFIYDMFFLRRIKKKERREEKSGVSQEKENIFFFACHLYQYANKTEQKKQIRQYKSTEHILIPRFCVHL</sequence>
<keyword evidence="1" id="KW-0472">Membrane</keyword>
<feature type="transmembrane region" description="Helical" evidence="1">
    <location>
        <begin position="34"/>
        <end position="52"/>
    </location>
</feature>
<keyword evidence="1" id="KW-1133">Transmembrane helix</keyword>
<gene>
    <name evidence="2" type="ORF">STCU_10161</name>
</gene>
<keyword evidence="3" id="KW-1185">Reference proteome</keyword>
<dbReference type="EMBL" id="ATMH01010078">
    <property type="protein sequence ID" value="EPY18143.1"/>
    <property type="molecule type" value="Genomic_DNA"/>
</dbReference>
<reference evidence="2 3" key="1">
    <citation type="journal article" date="2013" name="PLoS ONE">
        <title>Predicting the Proteins of Angomonas deanei, Strigomonas culicis and Their Respective Endosymbionts Reveals New Aspects of the Trypanosomatidae Family.</title>
        <authorList>
            <person name="Motta M.C."/>
            <person name="Martins A.C."/>
            <person name="de Souza S.S."/>
            <person name="Catta-Preta C.M."/>
            <person name="Silva R."/>
            <person name="Klein C.C."/>
            <person name="de Almeida L.G."/>
            <person name="de Lima Cunha O."/>
            <person name="Ciapina L.P."/>
            <person name="Brocchi M."/>
            <person name="Colabardini A.C."/>
            <person name="de Araujo Lima B."/>
            <person name="Machado C.R."/>
            <person name="de Almeida Soares C.M."/>
            <person name="Probst C.M."/>
            <person name="de Menezes C.B."/>
            <person name="Thompson C.E."/>
            <person name="Bartholomeu D.C."/>
            <person name="Gradia D.F."/>
            <person name="Pavoni D.P."/>
            <person name="Grisard E.C."/>
            <person name="Fantinatti-Garboggini F."/>
            <person name="Marchini F.K."/>
            <person name="Rodrigues-Luiz G.F."/>
            <person name="Wagner G."/>
            <person name="Goldman G.H."/>
            <person name="Fietto J.L."/>
            <person name="Elias M.C."/>
            <person name="Goldman M.H."/>
            <person name="Sagot M.F."/>
            <person name="Pereira M."/>
            <person name="Stoco P.H."/>
            <person name="de Mendonca-Neto R.P."/>
            <person name="Teixeira S.M."/>
            <person name="Maciel T.E."/>
            <person name="de Oliveira Mendes T.A."/>
            <person name="Urmenyi T.P."/>
            <person name="de Souza W."/>
            <person name="Schenkman S."/>
            <person name="de Vasconcelos A.T."/>
        </authorList>
    </citation>
    <scope>NUCLEOTIDE SEQUENCE [LARGE SCALE GENOMIC DNA]</scope>
</reference>
<name>S9TP24_9TRYP</name>
<protein>
    <submittedName>
        <fullName evidence="2">Uncharacterized protein</fullName>
    </submittedName>
</protein>
<comment type="caution">
    <text evidence="2">The sequence shown here is derived from an EMBL/GenBank/DDBJ whole genome shotgun (WGS) entry which is preliminary data.</text>
</comment>
<keyword evidence="1" id="KW-0812">Transmembrane</keyword>
<accession>S9TP24</accession>
<dbReference type="Proteomes" id="UP000015354">
    <property type="component" value="Unassembled WGS sequence"/>
</dbReference>
<evidence type="ECO:0000313" key="3">
    <source>
        <dbReference type="Proteomes" id="UP000015354"/>
    </source>
</evidence>
<organism evidence="2 3">
    <name type="scientific">Strigomonas culicis</name>
    <dbReference type="NCBI Taxonomy" id="28005"/>
    <lineage>
        <taxon>Eukaryota</taxon>
        <taxon>Discoba</taxon>
        <taxon>Euglenozoa</taxon>
        <taxon>Kinetoplastea</taxon>
        <taxon>Metakinetoplastina</taxon>
        <taxon>Trypanosomatida</taxon>
        <taxon>Trypanosomatidae</taxon>
        <taxon>Strigomonadinae</taxon>
        <taxon>Strigomonas</taxon>
    </lineage>
</organism>